<keyword evidence="1" id="KW-0472">Membrane</keyword>
<gene>
    <name evidence="2" type="ORF">MONAX_5E009465</name>
</gene>
<dbReference type="PANTHER" id="PTHR48431">
    <property type="entry name" value="TRANSMEMBRANE PROTEIN 250"/>
    <property type="match status" value="1"/>
</dbReference>
<dbReference type="Pfam" id="PF17685">
    <property type="entry name" value="TM250"/>
    <property type="match status" value="1"/>
</dbReference>
<comment type="caution">
    <text evidence="2">The sequence shown here is derived from an EMBL/GenBank/DDBJ whole genome shotgun (WGS) entry which is preliminary data.</text>
</comment>
<dbReference type="InterPro" id="IPR041156">
    <property type="entry name" value="TM250"/>
</dbReference>
<feature type="transmembrane region" description="Helical" evidence="1">
    <location>
        <begin position="84"/>
        <end position="104"/>
    </location>
</feature>
<dbReference type="AlphaFoldDB" id="A0A5E4AB39"/>
<keyword evidence="1" id="KW-1133">Transmembrane helix</keyword>
<reference evidence="2" key="1">
    <citation type="submission" date="2019-04" db="EMBL/GenBank/DDBJ databases">
        <authorList>
            <person name="Alioto T."/>
            <person name="Alioto T."/>
        </authorList>
    </citation>
    <scope>NUCLEOTIDE SEQUENCE [LARGE SCALE GENOMIC DNA]</scope>
</reference>
<evidence type="ECO:0000313" key="2">
    <source>
        <dbReference type="EMBL" id="VTJ54295.1"/>
    </source>
</evidence>
<dbReference type="PANTHER" id="PTHR48431:SF1">
    <property type="entry name" value="TRANSMEMBRANE PROTEIN 250"/>
    <property type="match status" value="1"/>
</dbReference>
<evidence type="ECO:0008006" key="4">
    <source>
        <dbReference type="Google" id="ProtNLM"/>
    </source>
</evidence>
<evidence type="ECO:0000256" key="1">
    <source>
        <dbReference type="SAM" id="Phobius"/>
    </source>
</evidence>
<protein>
    <recommendedName>
        <fullName evidence="4">Transmembrane protein 250</fullName>
    </recommendedName>
</protein>
<accession>A0A5E4AB39</accession>
<proteinExistence type="predicted"/>
<keyword evidence="1" id="KW-0812">Transmembrane</keyword>
<feature type="transmembrane region" description="Helical" evidence="1">
    <location>
        <begin position="142"/>
        <end position="165"/>
    </location>
</feature>
<sequence>MTPMLTASWRQHRHYELAPPPLPLPPGPMPVMPIPRRVRSFHGPHTTCLHAACGPVRASHLARTKYNNFDVYVKTRWLYGFIRFLLYFSCSLFTAALWGALAALFCLQYLGVRVLLRFQRKLSVLLLLLGRRRVDFRLMNELLIYGIHVTMLLVGGLGWCFMVFVDM</sequence>
<dbReference type="Proteomes" id="UP000335636">
    <property type="component" value="Unassembled WGS sequence"/>
</dbReference>
<keyword evidence="3" id="KW-1185">Reference proteome</keyword>
<organism evidence="2 3">
    <name type="scientific">Marmota monax</name>
    <name type="common">Woodchuck</name>
    <dbReference type="NCBI Taxonomy" id="9995"/>
    <lineage>
        <taxon>Eukaryota</taxon>
        <taxon>Metazoa</taxon>
        <taxon>Chordata</taxon>
        <taxon>Craniata</taxon>
        <taxon>Vertebrata</taxon>
        <taxon>Euteleostomi</taxon>
        <taxon>Mammalia</taxon>
        <taxon>Eutheria</taxon>
        <taxon>Euarchontoglires</taxon>
        <taxon>Glires</taxon>
        <taxon>Rodentia</taxon>
        <taxon>Sciuromorpha</taxon>
        <taxon>Sciuridae</taxon>
        <taxon>Xerinae</taxon>
        <taxon>Marmotini</taxon>
        <taxon>Marmota</taxon>
    </lineage>
</organism>
<dbReference type="EMBL" id="CABDUW010000036">
    <property type="protein sequence ID" value="VTJ54295.1"/>
    <property type="molecule type" value="Genomic_DNA"/>
</dbReference>
<name>A0A5E4AB39_MARMO</name>
<evidence type="ECO:0000313" key="3">
    <source>
        <dbReference type="Proteomes" id="UP000335636"/>
    </source>
</evidence>